<dbReference type="InterPro" id="IPR018060">
    <property type="entry name" value="HTH_AraC"/>
</dbReference>
<dbReference type="OrthoDB" id="241790at2"/>
<dbReference type="GO" id="GO:0003700">
    <property type="term" value="F:DNA-binding transcription factor activity"/>
    <property type="evidence" value="ECO:0007669"/>
    <property type="project" value="InterPro"/>
</dbReference>
<dbReference type="PANTHER" id="PTHR46796">
    <property type="entry name" value="HTH-TYPE TRANSCRIPTIONAL ACTIVATOR RHAS-RELATED"/>
    <property type="match status" value="1"/>
</dbReference>
<keyword evidence="1" id="KW-0805">Transcription regulation</keyword>
<evidence type="ECO:0000313" key="5">
    <source>
        <dbReference type="EMBL" id="BCL32155.1"/>
    </source>
</evidence>
<evidence type="ECO:0000313" key="6">
    <source>
        <dbReference type="Proteomes" id="UP000516444"/>
    </source>
</evidence>
<dbReference type="RefSeq" id="WP_055511784.1">
    <property type="nucleotide sequence ID" value="NZ_AP023440.1"/>
</dbReference>
<organism evidence="5 6">
    <name type="scientific">Streptomyces aurantiacus</name>
    <dbReference type="NCBI Taxonomy" id="47760"/>
    <lineage>
        <taxon>Bacteria</taxon>
        <taxon>Bacillati</taxon>
        <taxon>Actinomycetota</taxon>
        <taxon>Actinomycetes</taxon>
        <taxon>Kitasatosporales</taxon>
        <taxon>Streptomycetaceae</taxon>
        <taxon>Streptomyces</taxon>
        <taxon>Streptomyces aurantiacus group</taxon>
    </lineage>
</organism>
<proteinExistence type="predicted"/>
<sequence>MDVIEEVVGSARAGRAFARRIRESGPWGMRFPAFTGVGFHAVLQGSGWLISAAEKPVALRSGDIVLAGHGAEHGLSHTPGVLSDLPVSAMGSRQHDPRPAAIEMLCSAYRLDGGQVHLFLRQLPAVIRVSPDYGRHPELRSLIDLLDIDVTQSRLGIGVTRSALVDLLLVHVLRLWQEEQGSAAWPAIDAAVAAALREIHQSPQTPWTVQQLSVMAGMSRTAFTRRFTSAVGKPPMAYLIGWRMVRGAQLLRETEAPLSAIARQIGYSSEYAFAVAFRREFGVSPGRFRRRAQAPGDKLG</sequence>
<keyword evidence="2" id="KW-0238">DNA-binding</keyword>
<dbReference type="EMBL" id="AP023440">
    <property type="protein sequence ID" value="BCL32155.1"/>
    <property type="molecule type" value="Genomic_DNA"/>
</dbReference>
<name>A0A7G1PG36_9ACTN</name>
<dbReference type="InterPro" id="IPR018062">
    <property type="entry name" value="HTH_AraC-typ_CS"/>
</dbReference>
<dbReference type="Pfam" id="PF12833">
    <property type="entry name" value="HTH_18"/>
    <property type="match status" value="1"/>
</dbReference>
<dbReference type="InterPro" id="IPR020449">
    <property type="entry name" value="Tscrpt_reg_AraC-type_HTH"/>
</dbReference>
<dbReference type="PROSITE" id="PS00041">
    <property type="entry name" value="HTH_ARAC_FAMILY_1"/>
    <property type="match status" value="1"/>
</dbReference>
<dbReference type="InterPro" id="IPR009057">
    <property type="entry name" value="Homeodomain-like_sf"/>
</dbReference>
<dbReference type="PANTHER" id="PTHR46796:SF7">
    <property type="entry name" value="ARAC FAMILY TRANSCRIPTIONAL REGULATOR"/>
    <property type="match status" value="1"/>
</dbReference>
<dbReference type="PRINTS" id="PR00032">
    <property type="entry name" value="HTHARAC"/>
</dbReference>
<feature type="domain" description="HTH araC/xylS-type" evidence="4">
    <location>
        <begin position="193"/>
        <end position="291"/>
    </location>
</feature>
<gene>
    <name evidence="5" type="ORF">GCM10017557_70140</name>
</gene>
<dbReference type="AlphaFoldDB" id="A0A7G1PG36"/>
<dbReference type="SMART" id="SM00342">
    <property type="entry name" value="HTH_ARAC"/>
    <property type="match status" value="1"/>
</dbReference>
<evidence type="ECO:0000256" key="1">
    <source>
        <dbReference type="ARBA" id="ARBA00023015"/>
    </source>
</evidence>
<keyword evidence="3" id="KW-0804">Transcription</keyword>
<dbReference type="GO" id="GO:0043565">
    <property type="term" value="F:sequence-specific DNA binding"/>
    <property type="evidence" value="ECO:0007669"/>
    <property type="project" value="InterPro"/>
</dbReference>
<dbReference type="InterPro" id="IPR050204">
    <property type="entry name" value="AraC_XylS_family_regulators"/>
</dbReference>
<accession>A0A7G1PG36</accession>
<dbReference type="Proteomes" id="UP000516444">
    <property type="component" value="Chromosome"/>
</dbReference>
<dbReference type="KEGG" id="sgm:GCM10017557_70140"/>
<evidence type="ECO:0000256" key="2">
    <source>
        <dbReference type="ARBA" id="ARBA00023125"/>
    </source>
</evidence>
<evidence type="ECO:0000256" key="3">
    <source>
        <dbReference type="ARBA" id="ARBA00023163"/>
    </source>
</evidence>
<dbReference type="PROSITE" id="PS01124">
    <property type="entry name" value="HTH_ARAC_FAMILY_2"/>
    <property type="match status" value="1"/>
</dbReference>
<dbReference type="SUPFAM" id="SSF46689">
    <property type="entry name" value="Homeodomain-like"/>
    <property type="match status" value="2"/>
</dbReference>
<dbReference type="Gene3D" id="1.10.10.60">
    <property type="entry name" value="Homeodomain-like"/>
    <property type="match status" value="2"/>
</dbReference>
<protein>
    <submittedName>
        <fullName evidence="5">AraC family transcriptional regulator</fullName>
    </submittedName>
</protein>
<keyword evidence="6" id="KW-1185">Reference proteome</keyword>
<dbReference type="Pfam" id="PF12852">
    <property type="entry name" value="Cupin_6"/>
    <property type="match status" value="1"/>
</dbReference>
<dbReference type="InterPro" id="IPR032783">
    <property type="entry name" value="AraC_lig"/>
</dbReference>
<reference evidence="5 6" key="1">
    <citation type="journal article" date="2014" name="Int. J. Syst. Evol. Microbiol.">
        <title>Complete genome sequence of Corynebacterium casei LMG S-19264T (=DSM 44701T), isolated from a smear-ripened cheese.</title>
        <authorList>
            <consortium name="US DOE Joint Genome Institute (JGI-PGF)"/>
            <person name="Walter F."/>
            <person name="Albersmeier A."/>
            <person name="Kalinowski J."/>
            <person name="Ruckert C."/>
        </authorList>
    </citation>
    <scope>NUCLEOTIDE SEQUENCE [LARGE SCALE GENOMIC DNA]</scope>
    <source>
        <strain evidence="5 6">JCM 4677</strain>
    </source>
</reference>
<evidence type="ECO:0000259" key="4">
    <source>
        <dbReference type="PROSITE" id="PS01124"/>
    </source>
</evidence>